<accession>X1GPQ1</accession>
<feature type="non-terminal residue" evidence="2">
    <location>
        <position position="1"/>
    </location>
</feature>
<evidence type="ECO:0000256" key="1">
    <source>
        <dbReference type="SAM" id="MobiDB-lite"/>
    </source>
</evidence>
<feature type="region of interest" description="Disordered" evidence="1">
    <location>
        <begin position="46"/>
        <end position="138"/>
    </location>
</feature>
<proteinExistence type="predicted"/>
<protein>
    <submittedName>
        <fullName evidence="2">Uncharacterized protein</fullName>
    </submittedName>
</protein>
<dbReference type="EMBL" id="BARU01017336">
    <property type="protein sequence ID" value="GAH59172.1"/>
    <property type="molecule type" value="Genomic_DNA"/>
</dbReference>
<sequence>IICIQPDRREFQNTSSEITLEFWDGIGKVELIPCLYHEMSGNKQTSLETYKESKNNTQDSGYKTPKKKEKTGQQKSKSKNPNPIKQPLEIEFGKSPAQDTLFKDSDQQMKPTPEKSNSSTIESKGKANESDGSHIYNS</sequence>
<reference evidence="2" key="1">
    <citation type="journal article" date="2014" name="Front. Microbiol.">
        <title>High frequency of phylogenetically diverse reductive dehalogenase-homologous genes in deep subseafloor sedimentary metagenomes.</title>
        <authorList>
            <person name="Kawai M."/>
            <person name="Futagami T."/>
            <person name="Toyoda A."/>
            <person name="Takaki Y."/>
            <person name="Nishi S."/>
            <person name="Hori S."/>
            <person name="Arai W."/>
            <person name="Tsubouchi T."/>
            <person name="Morono Y."/>
            <person name="Uchiyama I."/>
            <person name="Ito T."/>
            <person name="Fujiyama A."/>
            <person name="Inagaki F."/>
            <person name="Takami H."/>
        </authorList>
    </citation>
    <scope>NUCLEOTIDE SEQUENCE</scope>
    <source>
        <strain evidence="2">Expedition CK06-06</strain>
    </source>
</reference>
<name>X1GPQ1_9ZZZZ</name>
<organism evidence="2">
    <name type="scientific">marine sediment metagenome</name>
    <dbReference type="NCBI Taxonomy" id="412755"/>
    <lineage>
        <taxon>unclassified sequences</taxon>
        <taxon>metagenomes</taxon>
        <taxon>ecological metagenomes</taxon>
    </lineage>
</organism>
<evidence type="ECO:0000313" key="2">
    <source>
        <dbReference type="EMBL" id="GAH59172.1"/>
    </source>
</evidence>
<comment type="caution">
    <text evidence="2">The sequence shown here is derived from an EMBL/GenBank/DDBJ whole genome shotgun (WGS) entry which is preliminary data.</text>
</comment>
<feature type="compositionally biased region" description="Polar residues" evidence="1">
    <location>
        <begin position="108"/>
        <end position="122"/>
    </location>
</feature>
<dbReference type="AlphaFoldDB" id="X1GPQ1"/>
<feature type="compositionally biased region" description="Basic and acidic residues" evidence="1">
    <location>
        <begin position="123"/>
        <end position="132"/>
    </location>
</feature>
<gene>
    <name evidence="2" type="ORF">S03H2_28771</name>
</gene>